<dbReference type="Pfam" id="PF14226">
    <property type="entry name" value="DIOX_N"/>
    <property type="match status" value="1"/>
</dbReference>
<evidence type="ECO:0000259" key="5">
    <source>
        <dbReference type="PROSITE" id="PS51471"/>
    </source>
</evidence>
<dbReference type="SUPFAM" id="SSF51197">
    <property type="entry name" value="Clavaminate synthase-like"/>
    <property type="match status" value="1"/>
</dbReference>
<evidence type="ECO:0000256" key="3">
    <source>
        <dbReference type="RuleBase" id="RU003682"/>
    </source>
</evidence>
<gene>
    <name evidence="6" type="ORF">LTRI10_LOCUS11814</name>
</gene>
<dbReference type="InterPro" id="IPR044861">
    <property type="entry name" value="IPNS-like_FE2OG_OXY"/>
</dbReference>
<keyword evidence="1 3" id="KW-0479">Metal-binding</keyword>
<organism evidence="6 7">
    <name type="scientific">Linum trigynum</name>
    <dbReference type="NCBI Taxonomy" id="586398"/>
    <lineage>
        <taxon>Eukaryota</taxon>
        <taxon>Viridiplantae</taxon>
        <taxon>Streptophyta</taxon>
        <taxon>Embryophyta</taxon>
        <taxon>Tracheophyta</taxon>
        <taxon>Spermatophyta</taxon>
        <taxon>Magnoliopsida</taxon>
        <taxon>eudicotyledons</taxon>
        <taxon>Gunneridae</taxon>
        <taxon>Pentapetalae</taxon>
        <taxon>rosids</taxon>
        <taxon>fabids</taxon>
        <taxon>Malpighiales</taxon>
        <taxon>Linaceae</taxon>
        <taxon>Linum</taxon>
    </lineage>
</organism>
<evidence type="ECO:0000256" key="1">
    <source>
        <dbReference type="ARBA" id="ARBA00022723"/>
    </source>
</evidence>
<dbReference type="InterPro" id="IPR005123">
    <property type="entry name" value="Oxoglu/Fe-dep_dioxygenase_dom"/>
</dbReference>
<dbReference type="Gene3D" id="2.60.120.330">
    <property type="entry name" value="B-lactam Antibiotic, Isopenicillin N Synthase, Chain"/>
    <property type="match status" value="1"/>
</dbReference>
<dbReference type="PANTHER" id="PTHR47990">
    <property type="entry name" value="2-OXOGLUTARATE (2OG) AND FE(II)-DEPENDENT OXYGENASE SUPERFAMILY PROTEIN-RELATED"/>
    <property type="match status" value="1"/>
</dbReference>
<dbReference type="PRINTS" id="PR00682">
    <property type="entry name" value="IPNSYNTHASE"/>
</dbReference>
<dbReference type="GO" id="GO:0046872">
    <property type="term" value="F:metal ion binding"/>
    <property type="evidence" value="ECO:0007669"/>
    <property type="project" value="UniProtKB-KW"/>
</dbReference>
<keyword evidence="3" id="KW-0560">Oxidoreductase</keyword>
<reference evidence="6 7" key="1">
    <citation type="submission" date="2024-04" db="EMBL/GenBank/DDBJ databases">
        <authorList>
            <person name="Fracassetti M."/>
        </authorList>
    </citation>
    <scope>NUCLEOTIDE SEQUENCE [LARGE SCALE GENOMIC DNA]</scope>
</reference>
<dbReference type="GO" id="GO:0016491">
    <property type="term" value="F:oxidoreductase activity"/>
    <property type="evidence" value="ECO:0007669"/>
    <property type="project" value="UniProtKB-KW"/>
</dbReference>
<dbReference type="InterPro" id="IPR027443">
    <property type="entry name" value="IPNS-like_sf"/>
</dbReference>
<dbReference type="AlphaFoldDB" id="A0AAV2D9S4"/>
<feature type="domain" description="Fe2OG dioxygenase" evidence="5">
    <location>
        <begin position="202"/>
        <end position="323"/>
    </location>
</feature>
<evidence type="ECO:0000313" key="6">
    <source>
        <dbReference type="EMBL" id="CAL1368945.1"/>
    </source>
</evidence>
<comment type="similarity">
    <text evidence="3">Belongs to the iron/ascorbate-dependent oxidoreductase family.</text>
</comment>
<sequence length="368" mass="40787">MNDPQSYPPVFRRRRQTSNGTIHVDEGGGGGGKPEEAVTTQHKSPPLEAAVPVIDLERPDVGKLREAGREWGFFRLVNHGVPEPLLEQLKTHAADFFAQPFDSKQALFSSGGDGTASYFWGTPILNSSGRTLDKSAQEINWVEAINLPLSSSQLPATCHHPSLQSFRTLVEEYGKHMGRISRTVADAMGKLASLECGDYVSEPTGIIRVYRYPQVPPQQPADGDGNNNNVVAEQETSPAPLGMQAHTDSSVVSIVLQDDQVSGLQFLKNDVWVPLEPVPNTLVVNIGDMMQAISDDEFRSVKHRVKVKKCKEDRISICYFVFPGEGQIMESSKYKPFTYREFQQQVQEDIKTLGFKVGLERFKRTIAG</sequence>
<keyword evidence="7" id="KW-1185">Reference proteome</keyword>
<dbReference type="InterPro" id="IPR026992">
    <property type="entry name" value="DIOX_N"/>
</dbReference>
<dbReference type="PROSITE" id="PS51471">
    <property type="entry name" value="FE2OG_OXY"/>
    <property type="match status" value="1"/>
</dbReference>
<evidence type="ECO:0000256" key="4">
    <source>
        <dbReference type="SAM" id="MobiDB-lite"/>
    </source>
</evidence>
<dbReference type="EMBL" id="OZ034815">
    <property type="protein sequence ID" value="CAL1368945.1"/>
    <property type="molecule type" value="Genomic_DNA"/>
</dbReference>
<evidence type="ECO:0000313" key="7">
    <source>
        <dbReference type="Proteomes" id="UP001497516"/>
    </source>
</evidence>
<dbReference type="Proteomes" id="UP001497516">
    <property type="component" value="Chromosome 2"/>
</dbReference>
<feature type="region of interest" description="Disordered" evidence="4">
    <location>
        <begin position="1"/>
        <end position="45"/>
    </location>
</feature>
<dbReference type="InterPro" id="IPR050231">
    <property type="entry name" value="Iron_ascorbate_oxido_reductase"/>
</dbReference>
<dbReference type="Pfam" id="PF03171">
    <property type="entry name" value="2OG-FeII_Oxy"/>
    <property type="match status" value="1"/>
</dbReference>
<accession>A0AAV2D9S4</accession>
<protein>
    <recommendedName>
        <fullName evidence="5">Fe2OG dioxygenase domain-containing protein</fullName>
    </recommendedName>
</protein>
<name>A0AAV2D9S4_9ROSI</name>
<proteinExistence type="inferred from homology"/>
<evidence type="ECO:0000256" key="2">
    <source>
        <dbReference type="ARBA" id="ARBA00023004"/>
    </source>
</evidence>
<keyword evidence="2 3" id="KW-0408">Iron</keyword>